<dbReference type="RefSeq" id="WP_145251508.1">
    <property type="nucleotide sequence ID" value="NZ_CP036278.1"/>
</dbReference>
<dbReference type="InterPro" id="IPR013424">
    <property type="entry name" value="Ice-binding_C"/>
</dbReference>
<keyword evidence="3" id="KW-1185">Reference proteome</keyword>
<evidence type="ECO:0000313" key="3">
    <source>
        <dbReference type="Proteomes" id="UP000315750"/>
    </source>
</evidence>
<dbReference type="InterPro" id="IPR018247">
    <property type="entry name" value="EF_Hand_1_Ca_BS"/>
</dbReference>
<sequence>MRHLTFWSFSTAVTTALLFVWLASPSEAVLRHKYTFNDGTAADPVADVSGSGVEINATFVNQGNLGQIAGGYADLSNNNGLISGQDFVNGNGIGSYIEIPSIYDEVNNDYQLPFSDAAYNSPDGEASIEMWVTVDEQRDFARIWDMGRSAAGQGQSGLAFNGEYVYGVAQAGALQGYSIMAGTHSTAQTETNISPASPAVLSPGVEYHIAFTLDANDTSAGPNGTVKLYLDGSQVASGAIDNGNSGVDAIDITFLQELNSWFGRSQWGSDYLFDGLYNEIRIYSHELTPTEVMANYNAGPDDGSALPTVNIDRATGEITISNNNASSVNLVSLSLLSSAGALDTAEFQSIDGTWGNQALTATEITESGSTSIPGSTTNAANLGNTWIRSSIEDLQVVVELSDGTHTGAFVTYSGTSYSPIDLNTDGVISVEDYLDVFAPNGESDLSSETLVAAALKGDLDGDYDNDYDDWVLFKSLYNAANGPGALEQAIANYTAVPEPSTLWLIGLAGVVLWTRRPSAR</sequence>
<reference evidence="2 3" key="1">
    <citation type="submission" date="2019-02" db="EMBL/GenBank/DDBJ databases">
        <title>Deep-cultivation of Planctomycetes and their phenomic and genomic characterization uncovers novel biology.</title>
        <authorList>
            <person name="Wiegand S."/>
            <person name="Jogler M."/>
            <person name="Boedeker C."/>
            <person name="Pinto D."/>
            <person name="Vollmers J."/>
            <person name="Rivas-Marin E."/>
            <person name="Kohn T."/>
            <person name="Peeters S.H."/>
            <person name="Heuer A."/>
            <person name="Rast P."/>
            <person name="Oberbeckmann S."/>
            <person name="Bunk B."/>
            <person name="Jeske O."/>
            <person name="Meyerdierks A."/>
            <person name="Storesund J.E."/>
            <person name="Kallscheuer N."/>
            <person name="Luecker S."/>
            <person name="Lage O.M."/>
            <person name="Pohl T."/>
            <person name="Merkel B.J."/>
            <person name="Hornburger P."/>
            <person name="Mueller R.-W."/>
            <person name="Bruemmer F."/>
            <person name="Labrenz M."/>
            <person name="Spormann A.M."/>
            <person name="Op den Camp H."/>
            <person name="Overmann J."/>
            <person name="Amann R."/>
            <person name="Jetten M.S.M."/>
            <person name="Mascher T."/>
            <person name="Medema M.H."/>
            <person name="Devos D.P."/>
            <person name="Kaster A.-K."/>
            <person name="Ovreas L."/>
            <person name="Rohde M."/>
            <person name="Galperin M.Y."/>
            <person name="Jogler C."/>
        </authorList>
    </citation>
    <scope>NUCLEOTIDE SEQUENCE [LARGE SCALE GENOMIC DNA]</scope>
    <source>
        <strain evidence="2 3">Pan181</strain>
    </source>
</reference>
<dbReference type="OrthoDB" id="251941at2"/>
<dbReference type="EMBL" id="CP036278">
    <property type="protein sequence ID" value="QDU58947.1"/>
    <property type="molecule type" value="Genomic_DNA"/>
</dbReference>
<dbReference type="AlphaFoldDB" id="A0A518AW28"/>
<evidence type="ECO:0000313" key="2">
    <source>
        <dbReference type="EMBL" id="QDU58947.1"/>
    </source>
</evidence>
<organism evidence="2 3">
    <name type="scientific">Aeoliella mucimassa</name>
    <dbReference type="NCBI Taxonomy" id="2527972"/>
    <lineage>
        <taxon>Bacteria</taxon>
        <taxon>Pseudomonadati</taxon>
        <taxon>Planctomycetota</taxon>
        <taxon>Planctomycetia</taxon>
        <taxon>Pirellulales</taxon>
        <taxon>Lacipirellulaceae</taxon>
        <taxon>Aeoliella</taxon>
    </lineage>
</organism>
<proteinExistence type="predicted"/>
<accession>A0A518AW28</accession>
<dbReference type="Pfam" id="PF13385">
    <property type="entry name" value="Laminin_G_3"/>
    <property type="match status" value="1"/>
</dbReference>
<gene>
    <name evidence="2" type="ORF">Pan181_51880</name>
</gene>
<protein>
    <recommendedName>
        <fullName evidence="1">Ice-binding protein C-terminal domain-containing protein</fullName>
    </recommendedName>
</protein>
<dbReference type="SUPFAM" id="SSF49899">
    <property type="entry name" value="Concanavalin A-like lectins/glucanases"/>
    <property type="match status" value="1"/>
</dbReference>
<dbReference type="Proteomes" id="UP000315750">
    <property type="component" value="Chromosome"/>
</dbReference>
<dbReference type="InterPro" id="IPR013320">
    <property type="entry name" value="ConA-like_dom_sf"/>
</dbReference>
<dbReference type="Gene3D" id="2.60.120.200">
    <property type="match status" value="1"/>
</dbReference>
<dbReference type="KEGG" id="amuc:Pan181_51880"/>
<evidence type="ECO:0000259" key="1">
    <source>
        <dbReference type="Pfam" id="PF07589"/>
    </source>
</evidence>
<dbReference type="PROSITE" id="PS00018">
    <property type="entry name" value="EF_HAND_1"/>
    <property type="match status" value="1"/>
</dbReference>
<dbReference type="NCBIfam" id="TIGR02595">
    <property type="entry name" value="PEP_CTERM"/>
    <property type="match status" value="1"/>
</dbReference>
<name>A0A518AW28_9BACT</name>
<feature type="domain" description="Ice-binding protein C-terminal" evidence="1">
    <location>
        <begin position="495"/>
        <end position="516"/>
    </location>
</feature>
<dbReference type="Pfam" id="PF07589">
    <property type="entry name" value="PEP-CTERM"/>
    <property type="match status" value="1"/>
</dbReference>